<comment type="similarity">
    <text evidence="2">Belongs to the glycosyl hydrolase 33 family.</text>
</comment>
<dbReference type="GO" id="GO:0009313">
    <property type="term" value="P:oligosaccharide catabolic process"/>
    <property type="evidence" value="ECO:0007669"/>
    <property type="project" value="TreeGrafter"/>
</dbReference>
<dbReference type="PRINTS" id="PR01803">
    <property type="entry name" value="TCSIALIDASE"/>
</dbReference>
<dbReference type="OrthoDB" id="5664384at2"/>
<dbReference type="GO" id="GO:0006689">
    <property type="term" value="P:ganglioside catabolic process"/>
    <property type="evidence" value="ECO:0007669"/>
    <property type="project" value="TreeGrafter"/>
</dbReference>
<reference evidence="6 7" key="1">
    <citation type="submission" date="2019-03" db="EMBL/GenBank/DDBJ databases">
        <title>Genomic Encyclopedia of Type Strains, Phase IV (KMG-IV): sequencing the most valuable type-strain genomes for metagenomic binning, comparative biology and taxonomic classification.</title>
        <authorList>
            <person name="Goeker M."/>
        </authorList>
    </citation>
    <scope>NUCLEOTIDE SEQUENCE [LARGE SCALE GENOMIC DNA]</scope>
    <source>
        <strain evidence="6 7">DSM 16380</strain>
    </source>
</reference>
<feature type="domain" description="Sialidase" evidence="5">
    <location>
        <begin position="84"/>
        <end position="408"/>
    </location>
</feature>
<comment type="catalytic activity">
    <reaction evidence="1">
        <text>Hydrolysis of alpha-(2-&gt;3)-, alpha-(2-&gt;6)-, alpha-(2-&gt;8)- glycosidic linkages of terminal sialic acid residues in oligosaccharides, glycoproteins, glycolipids, colominic acid and synthetic substrates.</text>
        <dbReference type="EC" id="3.2.1.18"/>
    </reaction>
</comment>
<proteinExistence type="inferred from homology"/>
<organism evidence="6 7">
    <name type="scientific">Nicoletella semolina</name>
    <dbReference type="NCBI Taxonomy" id="271160"/>
    <lineage>
        <taxon>Bacteria</taxon>
        <taxon>Pseudomonadati</taxon>
        <taxon>Pseudomonadota</taxon>
        <taxon>Gammaproteobacteria</taxon>
        <taxon>Pasteurellales</taxon>
        <taxon>Pasteurellaceae</taxon>
        <taxon>Nicoletella</taxon>
    </lineage>
</organism>
<evidence type="ECO:0000313" key="7">
    <source>
        <dbReference type="Proteomes" id="UP000295537"/>
    </source>
</evidence>
<keyword evidence="7" id="KW-1185">Reference proteome</keyword>
<dbReference type="GO" id="GO:0016020">
    <property type="term" value="C:membrane"/>
    <property type="evidence" value="ECO:0007669"/>
    <property type="project" value="TreeGrafter"/>
</dbReference>
<evidence type="ECO:0000256" key="3">
    <source>
        <dbReference type="ARBA" id="ARBA00012733"/>
    </source>
</evidence>
<evidence type="ECO:0000256" key="2">
    <source>
        <dbReference type="ARBA" id="ARBA00009348"/>
    </source>
</evidence>
<dbReference type="InterPro" id="IPR008377">
    <property type="entry name" value="Sialidase_trypan"/>
</dbReference>
<dbReference type="AlphaFoldDB" id="A0A4R2N9X5"/>
<dbReference type="Pfam" id="PF13859">
    <property type="entry name" value="BNR_3"/>
    <property type="match status" value="1"/>
</dbReference>
<dbReference type="GO" id="GO:0005737">
    <property type="term" value="C:cytoplasm"/>
    <property type="evidence" value="ECO:0007669"/>
    <property type="project" value="TreeGrafter"/>
</dbReference>
<evidence type="ECO:0000256" key="1">
    <source>
        <dbReference type="ARBA" id="ARBA00000427"/>
    </source>
</evidence>
<evidence type="ECO:0000259" key="5">
    <source>
        <dbReference type="Pfam" id="PF13859"/>
    </source>
</evidence>
<dbReference type="SUPFAM" id="SSF50939">
    <property type="entry name" value="Sialidases"/>
    <property type="match status" value="1"/>
</dbReference>
<comment type="caution">
    <text evidence="6">The sequence shown here is derived from an EMBL/GenBank/DDBJ whole genome shotgun (WGS) entry which is preliminary data.</text>
</comment>
<name>A0A4R2N9X5_9PAST</name>
<dbReference type="Gene3D" id="2.120.10.10">
    <property type="match status" value="1"/>
</dbReference>
<accession>A0A4R2N9X5</accession>
<keyword evidence="4" id="KW-0677">Repeat</keyword>
<dbReference type="EC" id="3.2.1.18" evidence="3"/>
<dbReference type="InterPro" id="IPR036278">
    <property type="entry name" value="Sialidase_sf"/>
</dbReference>
<dbReference type="PANTHER" id="PTHR10628:SF30">
    <property type="entry name" value="EXO-ALPHA-SIALIDASE"/>
    <property type="match status" value="1"/>
</dbReference>
<dbReference type="PANTHER" id="PTHR10628">
    <property type="entry name" value="SIALIDASE"/>
    <property type="match status" value="1"/>
</dbReference>
<dbReference type="CDD" id="cd15482">
    <property type="entry name" value="Sialidase_non-viral"/>
    <property type="match status" value="1"/>
</dbReference>
<dbReference type="Proteomes" id="UP000295537">
    <property type="component" value="Unassembled WGS sequence"/>
</dbReference>
<evidence type="ECO:0000313" key="6">
    <source>
        <dbReference type="EMBL" id="TCP17863.1"/>
    </source>
</evidence>
<dbReference type="InterPro" id="IPR011040">
    <property type="entry name" value="Sialidase"/>
</dbReference>
<dbReference type="GO" id="GO:0004308">
    <property type="term" value="F:exo-alpha-sialidase activity"/>
    <property type="evidence" value="ECO:0007669"/>
    <property type="project" value="UniProtKB-EC"/>
</dbReference>
<gene>
    <name evidence="6" type="ORF">EV693_10493</name>
</gene>
<evidence type="ECO:0000256" key="4">
    <source>
        <dbReference type="ARBA" id="ARBA00022737"/>
    </source>
</evidence>
<dbReference type="SUPFAM" id="SSF103515">
    <property type="entry name" value="Autotransporter"/>
    <property type="match status" value="1"/>
</dbReference>
<dbReference type="InterPro" id="IPR026856">
    <property type="entry name" value="Sialidase_fam"/>
</dbReference>
<dbReference type="EMBL" id="SLXJ01000004">
    <property type="protein sequence ID" value="TCP17863.1"/>
    <property type="molecule type" value="Genomic_DNA"/>
</dbReference>
<protein>
    <recommendedName>
        <fullName evidence="3">exo-alpha-sialidase</fullName>
        <ecNumber evidence="3">3.2.1.18</ecNumber>
    </recommendedName>
</protein>
<dbReference type="InterPro" id="IPR036709">
    <property type="entry name" value="Autotransporte_beta_dom_sf"/>
</dbReference>
<sequence length="802" mass="90384">MKKAKPFYPLTLLLVATPEAFSTNSFWKNDLNENLTNITKRAGLDNFSQNVAGRPWAGTGPNGEVAGTMPLHYSRIPAMTVTDDNKLIVMFDLRWNNAFDQNRIDPGVAVSADGGHTWERKTAWTFNDSKAPTRRAMDPTILYNSIDGSIYAMHGTWADGNQNWFRDRVNYFNDNLWAATIYKSTDGGLTWEKSAEFSKQNNADILEKVKMRRQPVVGFLGGVGSGIVMRDGTLVFPIQTAHGLGKYNGSIATTIMYSKDNGKTWDMPTIDNALAPNQSSLENMVFEIGDKLVMTGREDNRTKARWAYYTQDLGKTWQVYEPVNDFSTTTAAPSQGSSIYVTLKNGRRVLLVSKPDGNGNDGYKRGNLSLWMLDAKDPNHKHKVAVIRPDSGNGAGAGYSSLAYKEGNLFIAFEDDGDITVKNLAEHMQAIESKALEWNLPDEIQIEVDNINQLAHLNQGQKDELVAKMRKANDYAVAQSIAIDQAMSTLKGDRSNFDKQAQKLVKALPSQRQLFTNVLNQIAQVTHSADKTYLDYNAVQSLSDELKARFFALSQTKLDFPQYRSRTEKLQSYNTDILYRPFEHFFVHHSIGSKHNYSTVGFNTQLSENFRAGFFIEHSNRERESYHFGIRAKYDSNRHQLSGFARYRTVKYDDFLEQHKNADIYLNYGYYFPINSKLTLTPALGAYLSHGYRSLIDEDVAIRKHTAYATDLSLNIVYKLDNVNAYIRPNAALVKNSTLLAQSNDSNNRYKLNDGTQMVYSVSTGIEKHFTNGLTVGTEVKLQKDSSKSSQTHFGLNVGYKW</sequence>
<dbReference type="RefSeq" id="WP_132501099.1">
    <property type="nucleotide sequence ID" value="NZ_LVXA01000001.1"/>
</dbReference>